<dbReference type="HOGENOM" id="CLU_155095_0_0_9"/>
<organism evidence="4 5">
    <name type="scientific">Clostridium baratii str. Sullivan</name>
    <dbReference type="NCBI Taxonomy" id="1415775"/>
    <lineage>
        <taxon>Bacteria</taxon>
        <taxon>Bacillati</taxon>
        <taxon>Bacillota</taxon>
        <taxon>Clostridia</taxon>
        <taxon>Eubacteriales</taxon>
        <taxon>Clostridiaceae</taxon>
        <taxon>Clostridium</taxon>
    </lineage>
</organism>
<dbReference type="KEGG" id="cbv:U729_2985"/>
<dbReference type="OrthoDB" id="2054087at2"/>
<feature type="coiled-coil region" evidence="1">
    <location>
        <begin position="88"/>
        <end position="115"/>
    </location>
</feature>
<keyword evidence="1" id="KW-0175">Coiled coil</keyword>
<evidence type="ECO:0000313" key="5">
    <source>
        <dbReference type="Proteomes" id="UP000030635"/>
    </source>
</evidence>
<dbReference type="Pfam" id="PF09851">
    <property type="entry name" value="SHOCT"/>
    <property type="match status" value="1"/>
</dbReference>
<keyword evidence="2" id="KW-0812">Transmembrane</keyword>
<sequence length="117" mass="13275">MGKNIKVRPSRGQALFGFFVGVIFCIIGIFVIIPEFEMFGLVWFLFAVGSTIVNAVNAFGEEGIASHEIEVDSDAEDENSNLNFEEKLRKLKALKDDGIITLEEYENKKKEILEEKW</sequence>
<evidence type="ECO:0000256" key="2">
    <source>
        <dbReference type="SAM" id="Phobius"/>
    </source>
</evidence>
<dbReference type="AlphaFoldDB" id="A0A0A7FWA1"/>
<feature type="transmembrane region" description="Helical" evidence="2">
    <location>
        <begin position="12"/>
        <end position="33"/>
    </location>
</feature>
<keyword evidence="2" id="KW-1133">Transmembrane helix</keyword>
<evidence type="ECO:0000313" key="4">
    <source>
        <dbReference type="EMBL" id="AIY83909.1"/>
    </source>
</evidence>
<accession>A0A0A7FWA1</accession>
<dbReference type="EMBL" id="CP006905">
    <property type="protein sequence ID" value="AIY83909.1"/>
    <property type="molecule type" value="Genomic_DNA"/>
</dbReference>
<name>A0A0A7FWA1_9CLOT</name>
<keyword evidence="5" id="KW-1185">Reference proteome</keyword>
<dbReference type="Proteomes" id="UP000030635">
    <property type="component" value="Chromosome"/>
</dbReference>
<evidence type="ECO:0000256" key="1">
    <source>
        <dbReference type="SAM" id="Coils"/>
    </source>
</evidence>
<reference evidence="4 5" key="1">
    <citation type="journal article" date="2015" name="Infect. Genet. Evol.">
        <title>Genomic sequences of six botulinum neurotoxin-producing strains representing three clostridial species illustrate the mobility and diversity of botulinum neurotoxin genes.</title>
        <authorList>
            <person name="Smith T.J."/>
            <person name="Hill K.K."/>
            <person name="Xie G."/>
            <person name="Foley B.T."/>
            <person name="Williamson C.H."/>
            <person name="Foster J.T."/>
            <person name="Johnson S.L."/>
            <person name="Chertkov O."/>
            <person name="Teshima H."/>
            <person name="Gibbons H.S."/>
            <person name="Johnsky L.A."/>
            <person name="Karavis M.A."/>
            <person name="Smith L.A."/>
        </authorList>
    </citation>
    <scope>NUCLEOTIDE SEQUENCE [LARGE SCALE GENOMIC DNA]</scope>
    <source>
        <strain evidence="4">Sullivan</strain>
    </source>
</reference>
<dbReference type="RefSeq" id="WP_039316358.1">
    <property type="nucleotide sequence ID" value="NZ_CP006905.1"/>
</dbReference>
<dbReference type="eggNOG" id="ENOG5032ZG9">
    <property type="taxonomic scope" value="Bacteria"/>
</dbReference>
<feature type="transmembrane region" description="Helical" evidence="2">
    <location>
        <begin position="39"/>
        <end position="59"/>
    </location>
</feature>
<protein>
    <recommendedName>
        <fullName evidence="3">SHOCT domain-containing protein</fullName>
    </recommendedName>
</protein>
<keyword evidence="2" id="KW-0472">Membrane</keyword>
<dbReference type="InterPro" id="IPR018649">
    <property type="entry name" value="SHOCT"/>
</dbReference>
<evidence type="ECO:0000259" key="3">
    <source>
        <dbReference type="Pfam" id="PF09851"/>
    </source>
</evidence>
<feature type="domain" description="SHOCT" evidence="3">
    <location>
        <begin position="86"/>
        <end position="113"/>
    </location>
</feature>
<proteinExistence type="predicted"/>
<gene>
    <name evidence="4" type="ORF">U729_2985</name>
</gene>